<reference evidence="10 11" key="1">
    <citation type="journal article" date="1999" name="DNA Res.">
        <title>Complete genome sequence of an aerobic hyper-thermophilic crenarchaeon, Aeropyrum pernix K1.</title>
        <authorList>
            <person name="Kawarabayasi Y."/>
            <person name="Hino Y."/>
            <person name="Horikawa H."/>
            <person name="Yamazaki S."/>
            <person name="Haikawa Y."/>
            <person name="Jin-no K."/>
            <person name="Takahashi M."/>
            <person name="Sekine M."/>
            <person name="Baba S."/>
            <person name="Ankai A."/>
            <person name="Kosugi H."/>
            <person name="Hosoyama A."/>
            <person name="Fukui S."/>
            <person name="Nagai Y."/>
            <person name="Nishijima K."/>
            <person name="Nakazawa H."/>
            <person name="Takamiya M."/>
            <person name="Masuda S."/>
            <person name="Funahashi T."/>
            <person name="Tanaka T."/>
            <person name="Kudoh Y."/>
            <person name="Yamazaki J."/>
            <person name="Kushida N."/>
            <person name="Oguchi A."/>
            <person name="Aoki K."/>
            <person name="Kubota K."/>
            <person name="Nakamura Y."/>
            <person name="Nomura N."/>
            <person name="Sako Y."/>
            <person name="Kikuchi H."/>
        </authorList>
    </citation>
    <scope>NUCLEOTIDE SEQUENCE [LARGE SCALE GENOMIC DNA]</scope>
    <source>
        <strain evidence="11">ATCC 700893 / DSM 11879 / JCM 9820 / NBRC 100138 / K1</strain>
    </source>
</reference>
<protein>
    <submittedName>
        <fullName evidence="10">Acyl-CoA dehydrogenase</fullName>
    </submittedName>
</protein>
<dbReference type="GO" id="GO:0003995">
    <property type="term" value="F:acyl-CoA dehydrogenase activity"/>
    <property type="evidence" value="ECO:0007669"/>
    <property type="project" value="InterPro"/>
</dbReference>
<dbReference type="EMBL" id="BA000002">
    <property type="protein sequence ID" value="BAA80682.2"/>
    <property type="molecule type" value="Genomic_DNA"/>
</dbReference>
<sequence>MSTSQAIFPWEGDNVRAVRESVREFAEKKVAPKAREIDATNTVPESLLREGAEMGFFALRVPEEYGGPGLSLLESVVAIEELSRASSGYGLIAVVSGSMVVHPILKFASEEVKEKYLSRLAKGAIGAFALTEPCCGTDVASLHMTTAKREGGEYVVSGQKIFITNSAYADFFIVAARTGKLEERHRGISLLIVDRSDCVEVSKLEMMGYRGSGTSIVYFNDCRVPSENLIGQEGGGFKLVMHTLNEGRISTSASGLGVMQAAFDAALKHAGERESMGRPIIEHQMVSSMIAEMLVRLETSRLLVYTAAHKLDTNSPDYIKYASLAKLHTATAGVDLVRMAMQVLGGIGYSRESDVERYYRDIKMIEIGDGTNEVQRMVLTKFLQGRIRP</sequence>
<dbReference type="Proteomes" id="UP000002518">
    <property type="component" value="Chromosome"/>
</dbReference>
<feature type="domain" description="Acyl-CoA oxidase/dehydrogenase middle" evidence="8">
    <location>
        <begin position="127"/>
        <end position="222"/>
    </location>
</feature>
<evidence type="ECO:0000259" key="9">
    <source>
        <dbReference type="Pfam" id="PF02771"/>
    </source>
</evidence>
<dbReference type="PIR" id="E72549">
    <property type="entry name" value="E72549"/>
</dbReference>
<dbReference type="InterPro" id="IPR006089">
    <property type="entry name" value="Acyl-CoA_DH_CS"/>
</dbReference>
<dbReference type="PANTHER" id="PTHR43884:SF12">
    <property type="entry name" value="ISOVALERYL-COA DEHYDROGENASE, MITOCHONDRIAL-RELATED"/>
    <property type="match status" value="1"/>
</dbReference>
<dbReference type="PROSITE" id="PS00073">
    <property type="entry name" value="ACYL_COA_DH_2"/>
    <property type="match status" value="1"/>
</dbReference>
<evidence type="ECO:0000256" key="3">
    <source>
        <dbReference type="ARBA" id="ARBA00022630"/>
    </source>
</evidence>
<comment type="similarity">
    <text evidence="2 6">Belongs to the acyl-CoA dehydrogenase family.</text>
</comment>
<dbReference type="SUPFAM" id="SSF47203">
    <property type="entry name" value="Acyl-CoA dehydrogenase C-terminal domain-like"/>
    <property type="match status" value="1"/>
</dbReference>
<dbReference type="InterPro" id="IPR006091">
    <property type="entry name" value="Acyl-CoA_Oxase/DH_mid-dom"/>
</dbReference>
<proteinExistence type="inferred from homology"/>
<evidence type="ECO:0000256" key="5">
    <source>
        <dbReference type="ARBA" id="ARBA00023002"/>
    </source>
</evidence>
<dbReference type="STRING" id="272557.APE_1681.1"/>
<accession>Q9YBB6</accession>
<dbReference type="FunFam" id="1.10.540.10:FF:000002">
    <property type="entry name" value="Acyl-CoA dehydrogenase FadE19"/>
    <property type="match status" value="1"/>
</dbReference>
<dbReference type="Gene3D" id="2.40.110.10">
    <property type="entry name" value="Butyryl-CoA Dehydrogenase, subunit A, domain 2"/>
    <property type="match status" value="1"/>
</dbReference>
<dbReference type="Gene3D" id="1.10.540.10">
    <property type="entry name" value="Acyl-CoA dehydrogenase/oxidase, N-terminal domain"/>
    <property type="match status" value="1"/>
</dbReference>
<keyword evidence="4 6" id="KW-0274">FAD</keyword>
<dbReference type="FunFam" id="1.20.140.10:FF:000001">
    <property type="entry name" value="Acyl-CoA dehydrogenase"/>
    <property type="match status" value="1"/>
</dbReference>
<gene>
    <name evidence="10" type="ordered locus">APE_1681.1</name>
</gene>
<dbReference type="InterPro" id="IPR037069">
    <property type="entry name" value="AcylCoA_DH/ox_N_sf"/>
</dbReference>
<evidence type="ECO:0000256" key="2">
    <source>
        <dbReference type="ARBA" id="ARBA00009347"/>
    </source>
</evidence>
<evidence type="ECO:0000256" key="6">
    <source>
        <dbReference type="RuleBase" id="RU362125"/>
    </source>
</evidence>
<evidence type="ECO:0000256" key="1">
    <source>
        <dbReference type="ARBA" id="ARBA00001974"/>
    </source>
</evidence>
<dbReference type="RefSeq" id="WP_010866524.1">
    <property type="nucleotide sequence ID" value="NC_000854.2"/>
</dbReference>
<dbReference type="Pfam" id="PF00441">
    <property type="entry name" value="Acyl-CoA_dh_1"/>
    <property type="match status" value="1"/>
</dbReference>
<keyword evidence="3 6" id="KW-0285">Flavoprotein</keyword>
<dbReference type="PATRIC" id="fig|272557.25.peg.1128"/>
<dbReference type="Pfam" id="PF02770">
    <property type="entry name" value="Acyl-CoA_dh_M"/>
    <property type="match status" value="1"/>
</dbReference>
<evidence type="ECO:0000313" key="11">
    <source>
        <dbReference type="Proteomes" id="UP000002518"/>
    </source>
</evidence>
<dbReference type="InterPro" id="IPR009075">
    <property type="entry name" value="AcylCo_DH/oxidase_C"/>
</dbReference>
<name>Q9YBB6_AERPE</name>
<dbReference type="InterPro" id="IPR009100">
    <property type="entry name" value="AcylCoA_DH/oxidase_NM_dom_sf"/>
</dbReference>
<dbReference type="Pfam" id="PF02771">
    <property type="entry name" value="Acyl-CoA_dh_N"/>
    <property type="match status" value="1"/>
</dbReference>
<keyword evidence="11" id="KW-1185">Reference proteome</keyword>
<dbReference type="GO" id="GO:0050660">
    <property type="term" value="F:flavin adenine dinucleotide binding"/>
    <property type="evidence" value="ECO:0007669"/>
    <property type="project" value="InterPro"/>
</dbReference>
<dbReference type="AlphaFoldDB" id="Q9YBB6"/>
<dbReference type="eggNOG" id="arCOG01707">
    <property type="taxonomic scope" value="Archaea"/>
</dbReference>
<dbReference type="KEGG" id="ape:APE_1681.1"/>
<dbReference type="Gene3D" id="1.20.140.10">
    <property type="entry name" value="Butyryl-CoA Dehydrogenase, subunit A, domain 3"/>
    <property type="match status" value="1"/>
</dbReference>
<dbReference type="InterPro" id="IPR013786">
    <property type="entry name" value="AcylCoA_DH/ox_N"/>
</dbReference>
<feature type="domain" description="Acyl-CoA dehydrogenase/oxidase N-terminal" evidence="9">
    <location>
        <begin position="15"/>
        <end position="123"/>
    </location>
</feature>
<evidence type="ECO:0000313" key="10">
    <source>
        <dbReference type="EMBL" id="BAA80682.2"/>
    </source>
</evidence>
<evidence type="ECO:0000259" key="8">
    <source>
        <dbReference type="Pfam" id="PF02770"/>
    </source>
</evidence>
<organism evidence="10 11">
    <name type="scientific">Aeropyrum pernix (strain ATCC 700893 / DSM 11879 / JCM 9820 / NBRC 100138 / K1)</name>
    <dbReference type="NCBI Taxonomy" id="272557"/>
    <lineage>
        <taxon>Archaea</taxon>
        <taxon>Thermoproteota</taxon>
        <taxon>Thermoprotei</taxon>
        <taxon>Desulfurococcales</taxon>
        <taxon>Desulfurococcaceae</taxon>
        <taxon>Aeropyrum</taxon>
    </lineage>
</organism>
<evidence type="ECO:0000256" key="4">
    <source>
        <dbReference type="ARBA" id="ARBA00022827"/>
    </source>
</evidence>
<feature type="domain" description="Acyl-CoA dehydrogenase/oxidase C-terminal" evidence="7">
    <location>
        <begin position="234"/>
        <end position="382"/>
    </location>
</feature>
<dbReference type="SUPFAM" id="SSF56645">
    <property type="entry name" value="Acyl-CoA dehydrogenase NM domain-like"/>
    <property type="match status" value="1"/>
</dbReference>
<dbReference type="PIRSF" id="PIRSF016578">
    <property type="entry name" value="HsaA"/>
    <property type="match status" value="1"/>
</dbReference>
<dbReference type="EnsemblBacteria" id="BAA80682">
    <property type="protein sequence ID" value="BAA80682"/>
    <property type="gene ID" value="APE_1681.1"/>
</dbReference>
<evidence type="ECO:0000259" key="7">
    <source>
        <dbReference type="Pfam" id="PF00441"/>
    </source>
</evidence>
<dbReference type="GeneID" id="1446167"/>
<comment type="cofactor">
    <cofactor evidence="1 6">
        <name>FAD</name>
        <dbReference type="ChEBI" id="CHEBI:57692"/>
    </cofactor>
</comment>
<keyword evidence="5 6" id="KW-0560">Oxidoreductase</keyword>
<dbReference type="InterPro" id="IPR036250">
    <property type="entry name" value="AcylCo_DH-like_C"/>
</dbReference>
<dbReference type="PANTHER" id="PTHR43884">
    <property type="entry name" value="ACYL-COA DEHYDROGENASE"/>
    <property type="match status" value="1"/>
</dbReference>
<dbReference type="InterPro" id="IPR046373">
    <property type="entry name" value="Acyl-CoA_Oxase/DH_mid-dom_sf"/>
</dbReference>
<dbReference type="FunFam" id="2.40.110.10:FF:000002">
    <property type="entry name" value="Acyl-CoA dehydrogenase fadE12"/>
    <property type="match status" value="1"/>
</dbReference>